<protein>
    <recommendedName>
        <fullName evidence="4">DUF1570 domain-containing protein</fullName>
    </recommendedName>
</protein>
<gene>
    <name evidence="2" type="ORF">FTUN_0893</name>
</gene>
<dbReference type="KEGG" id="ftj:FTUN_0893"/>
<proteinExistence type="predicted"/>
<dbReference type="AlphaFoldDB" id="A0A6M5YH73"/>
<evidence type="ECO:0008006" key="4">
    <source>
        <dbReference type="Google" id="ProtNLM"/>
    </source>
</evidence>
<dbReference type="EMBL" id="CP053452">
    <property type="protein sequence ID" value="QJW93387.1"/>
    <property type="molecule type" value="Genomic_DNA"/>
</dbReference>
<feature type="region of interest" description="Disordered" evidence="1">
    <location>
        <begin position="1"/>
        <end position="20"/>
    </location>
</feature>
<accession>A0A6M5YH73</accession>
<dbReference type="Proteomes" id="UP000503447">
    <property type="component" value="Chromosome"/>
</dbReference>
<feature type="compositionally biased region" description="Basic and acidic residues" evidence="1">
    <location>
        <begin position="1"/>
        <end position="11"/>
    </location>
</feature>
<evidence type="ECO:0000313" key="2">
    <source>
        <dbReference type="EMBL" id="QJW93387.1"/>
    </source>
</evidence>
<reference evidence="3" key="1">
    <citation type="submission" date="2020-05" db="EMBL/GenBank/DDBJ databases">
        <title>Frigoriglobus tundricola gen. nov., sp. nov., a psychrotolerant cellulolytic planctomycete of the family Gemmataceae with two divergent copies of 16S rRNA gene.</title>
        <authorList>
            <person name="Kulichevskaya I.S."/>
            <person name="Ivanova A.A."/>
            <person name="Naumoff D.G."/>
            <person name="Beletsky A.V."/>
            <person name="Rijpstra W.I.C."/>
            <person name="Sinninghe Damste J.S."/>
            <person name="Mardanov A.V."/>
            <person name="Ravin N.V."/>
            <person name="Dedysh S.N."/>
        </authorList>
    </citation>
    <scope>NUCLEOTIDE SEQUENCE [LARGE SCALE GENOMIC DNA]</scope>
    <source>
        <strain evidence="3">PL17</strain>
    </source>
</reference>
<name>A0A6M5YH73_9BACT</name>
<feature type="region of interest" description="Disordered" evidence="1">
    <location>
        <begin position="83"/>
        <end position="118"/>
    </location>
</feature>
<sequence length="364" mass="40327">MTNAPARDRIVEPNTNSRAEHRGRALVLPAPGRWGVVNSITCRSSVSWGDCMPFSPLRSRSRLVLAALAVLFGAAAGCETLRSAPAPPPPRETDVGAASPPAPVPAPAPAVASVAPPGKHATRHDYYVLYHDFELDKTDLLFAELDALPEQVFGELKLPAGNTVVQVFIFDTQERYERYMSKNYPNLPKRRAYFLAGTRPGIDDLKIYTWMGDHIVTDLRHELTHALLRSVLKEVPLWLDEGLAGYFELPPQQEGVNPQHLDALLRSPFQPNLAKLETFTQVAQMEKPQYREAWAWVHLMLRSGPGAKKVLHQYLQALRTDPNPGPLLPKLREAVPDPEQALVDHLATVEVPKARPRTRGAGAK</sequence>
<evidence type="ECO:0000256" key="1">
    <source>
        <dbReference type="SAM" id="MobiDB-lite"/>
    </source>
</evidence>
<organism evidence="2 3">
    <name type="scientific">Frigoriglobus tundricola</name>
    <dbReference type="NCBI Taxonomy" id="2774151"/>
    <lineage>
        <taxon>Bacteria</taxon>
        <taxon>Pseudomonadati</taxon>
        <taxon>Planctomycetota</taxon>
        <taxon>Planctomycetia</taxon>
        <taxon>Gemmatales</taxon>
        <taxon>Gemmataceae</taxon>
        <taxon>Frigoriglobus</taxon>
    </lineage>
</organism>
<evidence type="ECO:0000313" key="3">
    <source>
        <dbReference type="Proteomes" id="UP000503447"/>
    </source>
</evidence>
<keyword evidence="3" id="KW-1185">Reference proteome</keyword>